<evidence type="ECO:0000256" key="1">
    <source>
        <dbReference type="SAM" id="MobiDB-lite"/>
    </source>
</evidence>
<feature type="region of interest" description="Disordered" evidence="1">
    <location>
        <begin position="1"/>
        <end position="54"/>
    </location>
</feature>
<proteinExistence type="predicted"/>
<dbReference type="AlphaFoldDB" id="A0A6A4L488"/>
<comment type="caution">
    <text evidence="2">The sequence shown here is derived from an EMBL/GenBank/DDBJ whole genome shotgun (WGS) entry which is preliminary data.</text>
</comment>
<dbReference type="Proteomes" id="UP000428333">
    <property type="component" value="Linkage Group LG11"/>
</dbReference>
<dbReference type="EMBL" id="QEFC01003149">
    <property type="protein sequence ID" value="KAE9449658.1"/>
    <property type="molecule type" value="Genomic_DNA"/>
</dbReference>
<feature type="compositionally biased region" description="Low complexity" evidence="1">
    <location>
        <begin position="18"/>
        <end position="27"/>
    </location>
</feature>
<feature type="non-terminal residue" evidence="2">
    <location>
        <position position="1"/>
    </location>
</feature>
<reference evidence="2 3" key="1">
    <citation type="journal article" date="2019" name="Genome Biol. Evol.">
        <title>The Rhododendron genome and chromosomal organization provide insight into shared whole-genome duplications across the heath family (Ericaceae).</title>
        <authorList>
            <person name="Soza V.L."/>
            <person name="Lindsley D."/>
            <person name="Waalkes A."/>
            <person name="Ramage E."/>
            <person name="Patwardhan R.P."/>
            <person name="Burton J.N."/>
            <person name="Adey A."/>
            <person name="Kumar A."/>
            <person name="Qiu R."/>
            <person name="Shendure J."/>
            <person name="Hall B."/>
        </authorList>
    </citation>
    <scope>NUCLEOTIDE SEQUENCE [LARGE SCALE GENOMIC DNA]</scope>
    <source>
        <strain evidence="2">RSF 1966-606</strain>
    </source>
</reference>
<dbReference type="PANTHER" id="PTHR31865:SF1">
    <property type="entry name" value="INSERTASE, PUTATIVE (DUF1685)-RELATED"/>
    <property type="match status" value="1"/>
</dbReference>
<sequence length="250" mass="27344">MTRTNQCFASMGPPPPSHISIPSLSGLAQATRGVRRPPPPPSMSNPTAHPAAAPLLKHKSWSPDVYRDEAWLLRRKGINDRRKRRSKSVTDEDLDELKACIELGFGFDSPEVDPGLSDTLPALGLYYAVNKTYYDSVSKSSSSLFSSTASECESPSSVGSPSTILGLGNFLSLSTLSEEQTFAIKNICPPTIEITNPSLYLGFFLLIEFFRFCFVFRGKCGEGDNPQTVKTRLRQWAQVVACSVRQSSSG</sequence>
<evidence type="ECO:0000313" key="2">
    <source>
        <dbReference type="EMBL" id="KAE9449658.1"/>
    </source>
</evidence>
<name>A0A6A4L488_9ERIC</name>
<dbReference type="InterPro" id="IPR012881">
    <property type="entry name" value="DUF1685"/>
</dbReference>
<dbReference type="PANTHER" id="PTHR31865">
    <property type="entry name" value="OSJNBA0071G03.3 PROTEIN"/>
    <property type="match status" value="1"/>
</dbReference>
<keyword evidence="3" id="KW-1185">Reference proteome</keyword>
<accession>A0A6A4L488</accession>
<evidence type="ECO:0000313" key="3">
    <source>
        <dbReference type="Proteomes" id="UP000428333"/>
    </source>
</evidence>
<dbReference type="Pfam" id="PF07939">
    <property type="entry name" value="DUF1685"/>
    <property type="match status" value="1"/>
</dbReference>
<gene>
    <name evidence="2" type="ORF">C3L33_18442</name>
</gene>
<organism evidence="2 3">
    <name type="scientific">Rhododendron williamsianum</name>
    <dbReference type="NCBI Taxonomy" id="262921"/>
    <lineage>
        <taxon>Eukaryota</taxon>
        <taxon>Viridiplantae</taxon>
        <taxon>Streptophyta</taxon>
        <taxon>Embryophyta</taxon>
        <taxon>Tracheophyta</taxon>
        <taxon>Spermatophyta</taxon>
        <taxon>Magnoliopsida</taxon>
        <taxon>eudicotyledons</taxon>
        <taxon>Gunneridae</taxon>
        <taxon>Pentapetalae</taxon>
        <taxon>asterids</taxon>
        <taxon>Ericales</taxon>
        <taxon>Ericaceae</taxon>
        <taxon>Ericoideae</taxon>
        <taxon>Rhodoreae</taxon>
        <taxon>Rhododendron</taxon>
    </lineage>
</organism>
<protein>
    <submittedName>
        <fullName evidence="2">Uncharacterized protein</fullName>
    </submittedName>
</protein>
<dbReference type="OrthoDB" id="641808at2759"/>